<keyword evidence="2" id="KW-0472">Membrane</keyword>
<dbReference type="InterPro" id="IPR045749">
    <property type="entry name" value="DUF6090"/>
</dbReference>
<evidence type="ECO:0000313" key="4">
    <source>
        <dbReference type="Proteomes" id="UP001198901"/>
    </source>
</evidence>
<organism evidence="3 4">
    <name type="scientific">Winogradskyella alexanderae</name>
    <dbReference type="NCBI Taxonomy" id="2877123"/>
    <lineage>
        <taxon>Bacteria</taxon>
        <taxon>Pseudomonadati</taxon>
        <taxon>Bacteroidota</taxon>
        <taxon>Flavobacteriia</taxon>
        <taxon>Flavobacteriales</taxon>
        <taxon>Flavobacteriaceae</taxon>
        <taxon>Winogradskyella</taxon>
    </lineage>
</organism>
<sequence length="253" mass="29484">MIKFFRHIRQNLVMENKTSKYFKYAIGEILLVVVGILIALQINNWNENRKERSLESASLLGIKAELQHTLKELNNDLEDMDRSYKATKDVLQYINEKPVVNDSMYVDFYDMTTFNYFFPKTSNYETLKSGGLNNIQSDSIRLLITEIYEAGYNRILFKQTTRRNGATLLFPYYQKHFRTTLGINTHQDAKPFSKRPIGVPTDYDHLINDAEFETLIIEAVAGRRNFLRDYETTVALVEDCIGLIDSYLNDETN</sequence>
<comment type="caution">
    <text evidence="3">The sequence shown here is derived from an EMBL/GenBank/DDBJ whole genome shotgun (WGS) entry which is preliminary data.</text>
</comment>
<evidence type="ECO:0000256" key="2">
    <source>
        <dbReference type="SAM" id="Phobius"/>
    </source>
</evidence>
<dbReference type="Proteomes" id="UP001198901">
    <property type="component" value="Unassembled WGS sequence"/>
</dbReference>
<keyword evidence="2" id="KW-1133">Transmembrane helix</keyword>
<evidence type="ECO:0000256" key="1">
    <source>
        <dbReference type="SAM" id="Coils"/>
    </source>
</evidence>
<name>A0ABS7XUW8_9FLAO</name>
<keyword evidence="1" id="KW-0175">Coiled coil</keyword>
<evidence type="ECO:0000313" key="3">
    <source>
        <dbReference type="EMBL" id="MCA0133812.1"/>
    </source>
</evidence>
<keyword evidence="2" id="KW-0812">Transmembrane</keyword>
<protein>
    <submittedName>
        <fullName evidence="3">Uncharacterized protein</fullName>
    </submittedName>
</protein>
<dbReference type="EMBL" id="JAIUJR010000012">
    <property type="protein sequence ID" value="MCA0133812.1"/>
    <property type="molecule type" value="Genomic_DNA"/>
</dbReference>
<feature type="coiled-coil region" evidence="1">
    <location>
        <begin position="63"/>
        <end position="90"/>
    </location>
</feature>
<feature type="transmembrane region" description="Helical" evidence="2">
    <location>
        <begin position="21"/>
        <end position="42"/>
    </location>
</feature>
<reference evidence="4" key="1">
    <citation type="submission" date="2023-07" db="EMBL/GenBank/DDBJ databases">
        <authorList>
            <person name="Yue Y."/>
        </authorList>
    </citation>
    <scope>NUCLEOTIDE SEQUENCE [LARGE SCALE GENOMIC DNA]</scope>
    <source>
        <strain evidence="4">D23</strain>
    </source>
</reference>
<accession>A0ABS7XUW8</accession>
<proteinExistence type="predicted"/>
<dbReference type="Pfam" id="PF19578">
    <property type="entry name" value="DUF6090"/>
    <property type="match status" value="1"/>
</dbReference>
<gene>
    <name evidence="3" type="ORF">LBU54_14535</name>
</gene>
<keyword evidence="4" id="KW-1185">Reference proteome</keyword>
<dbReference type="RefSeq" id="WP_224531676.1">
    <property type="nucleotide sequence ID" value="NZ_JAIUJR010000012.1"/>
</dbReference>